<dbReference type="EMBL" id="BSXT01008754">
    <property type="protein sequence ID" value="GMF66745.1"/>
    <property type="molecule type" value="Genomic_DNA"/>
</dbReference>
<comment type="caution">
    <text evidence="1">The sequence shown here is derived from an EMBL/GenBank/DDBJ whole genome shotgun (WGS) entry which is preliminary data.</text>
</comment>
<evidence type="ECO:0000313" key="1">
    <source>
        <dbReference type="EMBL" id="GMF66745.1"/>
    </source>
</evidence>
<accession>A0A9W6YLE0</accession>
<dbReference type="Proteomes" id="UP001165121">
    <property type="component" value="Unassembled WGS sequence"/>
</dbReference>
<keyword evidence="2" id="KW-1185">Reference proteome</keyword>
<gene>
    <name evidence="1" type="ORF">Pfra01_002829900</name>
</gene>
<name>A0A9W6YLE0_9STRA</name>
<evidence type="ECO:0000313" key="2">
    <source>
        <dbReference type="Proteomes" id="UP001165121"/>
    </source>
</evidence>
<reference evidence="1" key="1">
    <citation type="submission" date="2023-04" db="EMBL/GenBank/DDBJ databases">
        <title>Phytophthora fragariaefolia NBRC 109709.</title>
        <authorList>
            <person name="Ichikawa N."/>
            <person name="Sato H."/>
            <person name="Tonouchi N."/>
        </authorList>
    </citation>
    <scope>NUCLEOTIDE SEQUENCE</scope>
    <source>
        <strain evidence="1">NBRC 109709</strain>
    </source>
</reference>
<sequence length="83" mass="8936">MCTYSPWGNTRNGGPKAGISGMLVDSMTKAVEASPCGALSGCNEVWETSGEDLAALFDTVGEEEYWRAVLDNRLEALSSFDRL</sequence>
<proteinExistence type="predicted"/>
<dbReference type="AlphaFoldDB" id="A0A9W6YLE0"/>
<protein>
    <submittedName>
        <fullName evidence="1">Unnamed protein product</fullName>
    </submittedName>
</protein>
<organism evidence="1 2">
    <name type="scientific">Phytophthora fragariaefolia</name>
    <dbReference type="NCBI Taxonomy" id="1490495"/>
    <lineage>
        <taxon>Eukaryota</taxon>
        <taxon>Sar</taxon>
        <taxon>Stramenopiles</taxon>
        <taxon>Oomycota</taxon>
        <taxon>Peronosporomycetes</taxon>
        <taxon>Peronosporales</taxon>
        <taxon>Peronosporaceae</taxon>
        <taxon>Phytophthora</taxon>
    </lineage>
</organism>